<name>A0A6C0AJC9_9ZZZZ</name>
<dbReference type="Gene3D" id="4.10.860.120">
    <property type="entry name" value="RNA polymerase II, clamp domain"/>
    <property type="match status" value="1"/>
</dbReference>
<dbReference type="InterPro" id="IPR007075">
    <property type="entry name" value="RNA_pol_Rpb1_6"/>
</dbReference>
<proteinExistence type="inferred from homology"/>
<dbReference type="Pfam" id="PF04992">
    <property type="entry name" value="RNA_pol_Rpb1_6"/>
    <property type="match status" value="1"/>
</dbReference>
<dbReference type="Gene3D" id="1.10.132.30">
    <property type="match status" value="1"/>
</dbReference>
<dbReference type="InterPro" id="IPR006592">
    <property type="entry name" value="RNA_pol_N"/>
</dbReference>
<dbReference type="Pfam" id="PF00623">
    <property type="entry name" value="RNA_pol_Rpb1_2"/>
    <property type="match status" value="1"/>
</dbReference>
<dbReference type="InterPro" id="IPR007080">
    <property type="entry name" value="RNA_pol_Rpb1_1"/>
</dbReference>
<keyword evidence="3" id="KW-0240">DNA-directed RNA polymerase</keyword>
<dbReference type="PANTHER" id="PTHR19376:SF37">
    <property type="entry name" value="DNA-DIRECTED RNA POLYMERASE II SUBUNIT RPB1"/>
    <property type="match status" value="1"/>
</dbReference>
<dbReference type="InterPro" id="IPR045867">
    <property type="entry name" value="DNA-dir_RpoC_beta_prime"/>
</dbReference>
<dbReference type="EC" id="2.7.7.6" evidence="2"/>
<sequence>MGDTITGVQFGIANPDDILKRSVVEVTTDKTYQSGQPVPNGVFDSRFGVIENGKICPTCKHTNQFCPGHFGHITLARPVYLYQFFDWIEKLSNMICLNCSQVILADAVAQIRKLNSKGIDRFKEAREIIAKLRTQGMEKPTTCSTCTTPFFRKIARVAGKAATLEGFPISDEEPPPPPVPIQVELILRAFQRMTDETCDQLGFNHKFSRPEWMICTVLAVPPLTVRPSVVMDDNQRMEDDLTHKLIDVLRNNQRLRDKIDKGESEEMIDKYTAMVQYDVATYVDNDIKGLAPAAQRSGRPLRTLKSRFGAKTGRVRGNLMGKRVDFSARSVITPDANIDLDELGVPEEIAVNLTFPEIVNAFNRDRLISYVRNGPDKHPGAKSVFLKQDNRVVNLRFVSPDTIDLREGDVVHRHLIDGDAVLFNRQPSLHKASMMAHRVRVLPYSTFRLNVSATRPYNADFDGDEMNMHVPQSIASATELRYLASLLRNIISPRTNSPIIQLFQDTMTGIFRISQPDVEVPEVIAMNILARLKRTITRKGRDWTGAELISTAFPMISLKGAVTIENGQLVSGIMKKSACSNLIHVVYNDFGPDRCGQLINDIQSVVTQFNLFTGFSVGTADLIANTETQRFVADKLNEGRTAVSKILSDVHGGMFANISGMSDGEELEDRISSALKAVAANINDEVIKSLPKDNAIVQMVDSGSKGGPQNITQMVALLGQQLIEGKRVQYTLQDRTLPHFARYDDGVESRGFVQNSFMNGLLPAEFFFHAQAGREGLIDTAVKTSDTGYIQRRLMKTMEDQHVEHDGTVRNVTGSIVQFSYGEDGIDSIAVEAQTCDLGTMTLEDVYRHYGMSPADVNPFLTAEVTEAPDMIDEILEDREMLVRNVFRYKKNDQVLAPVNLKRLIAGYSNKYATKTDLTPQQVVASIGAFVAKFPHNKVFHALLRYNLAPKKSILVHRLTEALFNELMSDIEYRYMKAQVHPGEMVGALSAQSIGEPTTQLTLNTFHSAGTSKANATSGVPRIEELLSASPNPKRPGNTAYFAGDVSGNDAIAMMKRVQRTTLRHITKSVRVYYDPYPLNTSITDDHDTLELYRQFSLENESECGSPWIMRLELNDVEMYARNVRDLTEIQAKLSNNSQLKIMKCVTTDTSAKKLVMRIVFDPSVVKTPTYLRFLEDKVLDTVLTGVDGVGRVFLRKIKSEQVFDDTVGGYVTKDQYVLDTEGTNLHDLLVVDGLDGTRTFSNDIHEVNDVFGIEAARTCLLDEFNEVFSTEKVNYHHLSVLIDTMTYSGRIVPVNRFGMKKNETGVLAKSSFEETSKTMFDAAVVAEYDTMRGVSANIMFGQKPPCGTGFVDILVDETRLPEGADEIVESDALDQANKAVASVVDTECRMEDILMAW</sequence>
<keyword evidence="5" id="KW-0548">Nucleotidyltransferase</keyword>
<dbReference type="GO" id="GO:0003677">
    <property type="term" value="F:DNA binding"/>
    <property type="evidence" value="ECO:0007669"/>
    <property type="project" value="InterPro"/>
</dbReference>
<dbReference type="Gene3D" id="1.10.274.100">
    <property type="entry name" value="RNA polymerase Rpb1, domain 3"/>
    <property type="match status" value="1"/>
</dbReference>
<comment type="similarity">
    <text evidence="1">Belongs to the RNA polymerase beta' chain family.</text>
</comment>
<dbReference type="InterPro" id="IPR038593">
    <property type="entry name" value="RNA_pol_Rpb1_7_sf"/>
</dbReference>
<dbReference type="InterPro" id="IPR044893">
    <property type="entry name" value="RNA_pol_Rpb1_clamp_domain"/>
</dbReference>
<evidence type="ECO:0000256" key="6">
    <source>
        <dbReference type="ARBA" id="ARBA00023163"/>
    </source>
</evidence>
<evidence type="ECO:0000259" key="7">
    <source>
        <dbReference type="SMART" id="SM00663"/>
    </source>
</evidence>
<dbReference type="FunFam" id="2.40.40.20:FF:000019">
    <property type="entry name" value="DNA-directed RNA polymerase II subunit RPB1"/>
    <property type="match status" value="1"/>
</dbReference>
<dbReference type="Pfam" id="PF04997">
    <property type="entry name" value="RNA_pol_Rpb1_1"/>
    <property type="match status" value="1"/>
</dbReference>
<dbReference type="SMART" id="SM00663">
    <property type="entry name" value="RPOLA_N"/>
    <property type="match status" value="1"/>
</dbReference>
<dbReference type="SUPFAM" id="SSF64484">
    <property type="entry name" value="beta and beta-prime subunits of DNA dependent RNA-polymerase"/>
    <property type="match status" value="1"/>
</dbReference>
<dbReference type="Gene3D" id="3.30.1360.140">
    <property type="match status" value="1"/>
</dbReference>
<dbReference type="InterPro" id="IPR000722">
    <property type="entry name" value="RNA_pol_asu"/>
</dbReference>
<dbReference type="Gene3D" id="3.30.1490.180">
    <property type="entry name" value="RNA polymerase ii"/>
    <property type="match status" value="1"/>
</dbReference>
<dbReference type="GO" id="GO:0006351">
    <property type="term" value="P:DNA-templated transcription"/>
    <property type="evidence" value="ECO:0007669"/>
    <property type="project" value="InterPro"/>
</dbReference>
<evidence type="ECO:0000256" key="4">
    <source>
        <dbReference type="ARBA" id="ARBA00022679"/>
    </source>
</evidence>
<protein>
    <recommendedName>
        <fullName evidence="2">DNA-directed RNA polymerase</fullName>
        <ecNumber evidence="2">2.7.7.6</ecNumber>
    </recommendedName>
</protein>
<keyword evidence="4" id="KW-0808">Transferase</keyword>
<dbReference type="GO" id="GO:0003899">
    <property type="term" value="F:DNA-directed RNA polymerase activity"/>
    <property type="evidence" value="ECO:0007669"/>
    <property type="project" value="UniProtKB-EC"/>
</dbReference>
<dbReference type="PANTHER" id="PTHR19376">
    <property type="entry name" value="DNA-DIRECTED RNA POLYMERASE"/>
    <property type="match status" value="1"/>
</dbReference>
<evidence type="ECO:0000256" key="5">
    <source>
        <dbReference type="ARBA" id="ARBA00022695"/>
    </source>
</evidence>
<dbReference type="EMBL" id="MN740664">
    <property type="protein sequence ID" value="QHS79842.1"/>
    <property type="molecule type" value="Genomic_DNA"/>
</dbReference>
<dbReference type="InterPro" id="IPR007083">
    <property type="entry name" value="RNA_pol_Rpb1_4"/>
</dbReference>
<dbReference type="InterPro" id="IPR007081">
    <property type="entry name" value="RNA_pol_Rpb1_5"/>
</dbReference>
<dbReference type="Gene3D" id="2.40.40.20">
    <property type="match status" value="1"/>
</dbReference>
<dbReference type="InterPro" id="IPR007073">
    <property type="entry name" value="RNA_pol_Rpb1_7"/>
</dbReference>
<evidence type="ECO:0000313" key="8">
    <source>
        <dbReference type="EMBL" id="QHS79842.1"/>
    </source>
</evidence>
<dbReference type="Pfam" id="PF04998">
    <property type="entry name" value="RNA_pol_Rpb1_5"/>
    <property type="match status" value="1"/>
</dbReference>
<reference evidence="8" key="1">
    <citation type="journal article" date="2020" name="Nature">
        <title>Giant virus diversity and host interactions through global metagenomics.</title>
        <authorList>
            <person name="Schulz F."/>
            <person name="Roux S."/>
            <person name="Paez-Espino D."/>
            <person name="Jungbluth S."/>
            <person name="Walsh D.A."/>
            <person name="Denef V.J."/>
            <person name="McMahon K.D."/>
            <person name="Konstantinidis K.T."/>
            <person name="Eloe-Fadrosh E.A."/>
            <person name="Kyrpides N.C."/>
            <person name="Woyke T."/>
        </authorList>
    </citation>
    <scope>NUCLEOTIDE SEQUENCE</scope>
    <source>
        <strain evidence="8">GVMAG-S-1035375-24</strain>
    </source>
</reference>
<organism evidence="8">
    <name type="scientific">viral metagenome</name>
    <dbReference type="NCBI Taxonomy" id="1070528"/>
    <lineage>
        <taxon>unclassified sequences</taxon>
        <taxon>metagenomes</taxon>
        <taxon>organismal metagenomes</taxon>
    </lineage>
</organism>
<dbReference type="GO" id="GO:0005665">
    <property type="term" value="C:RNA polymerase II, core complex"/>
    <property type="evidence" value="ECO:0007669"/>
    <property type="project" value="TreeGrafter"/>
</dbReference>
<dbReference type="InterPro" id="IPR038120">
    <property type="entry name" value="Rpb1_funnel_sf"/>
</dbReference>
<dbReference type="Pfam" id="PF04990">
    <property type="entry name" value="RNA_pol_Rpb1_7"/>
    <property type="match status" value="1"/>
</dbReference>
<feature type="domain" description="RNA polymerase N-terminal" evidence="7">
    <location>
        <begin position="211"/>
        <end position="514"/>
    </location>
</feature>
<keyword evidence="6" id="KW-0804">Transcription</keyword>
<evidence type="ECO:0000256" key="1">
    <source>
        <dbReference type="ARBA" id="ARBA00006460"/>
    </source>
</evidence>
<dbReference type="InterPro" id="IPR007066">
    <property type="entry name" value="RNA_pol_Rpb1_3"/>
</dbReference>
<dbReference type="InterPro" id="IPR042102">
    <property type="entry name" value="RNA_pol_Rpb1_3_sf"/>
</dbReference>
<evidence type="ECO:0000256" key="3">
    <source>
        <dbReference type="ARBA" id="ARBA00022478"/>
    </source>
</evidence>
<dbReference type="Gene3D" id="1.10.150.390">
    <property type="match status" value="1"/>
</dbReference>
<dbReference type="Pfam" id="PF04983">
    <property type="entry name" value="RNA_pol_Rpb1_3"/>
    <property type="match status" value="1"/>
</dbReference>
<accession>A0A6C0AJC9</accession>
<dbReference type="Pfam" id="PF05000">
    <property type="entry name" value="RNA_pol_Rpb1_4"/>
    <property type="match status" value="1"/>
</dbReference>
<dbReference type="Gene3D" id="6.20.50.80">
    <property type="match status" value="1"/>
</dbReference>
<evidence type="ECO:0000256" key="2">
    <source>
        <dbReference type="ARBA" id="ARBA00012418"/>
    </source>
</evidence>
<dbReference type="Gene3D" id="6.10.250.2940">
    <property type="match status" value="1"/>
</dbReference>